<dbReference type="OrthoDB" id="10267969at2759"/>
<evidence type="ECO:0000256" key="5">
    <source>
        <dbReference type="ARBA" id="ARBA00023136"/>
    </source>
</evidence>
<keyword evidence="3 6" id="KW-0812">Transmembrane</keyword>
<dbReference type="RefSeq" id="XP_003955001.1">
    <property type="nucleotide sequence ID" value="XM_003954952.1"/>
</dbReference>
<keyword evidence="8" id="KW-1185">Reference proteome</keyword>
<feature type="transmembrane region" description="Helical" evidence="6">
    <location>
        <begin position="266"/>
        <end position="284"/>
    </location>
</feature>
<evidence type="ECO:0000256" key="6">
    <source>
        <dbReference type="RuleBase" id="RU363053"/>
    </source>
</evidence>
<dbReference type="eggNOG" id="KOG1944">
    <property type="taxonomic scope" value="Eukaryota"/>
</dbReference>
<dbReference type="AlphaFoldDB" id="H2ANB6"/>
<keyword evidence="5 6" id="KW-0472">Membrane</keyword>
<evidence type="ECO:0000313" key="8">
    <source>
        <dbReference type="Proteomes" id="UP000005220"/>
    </source>
</evidence>
<dbReference type="PANTHER" id="PTHR11266">
    <property type="entry name" value="PEROXISOMAL MEMBRANE PROTEIN 2, PXMP2 MPV17"/>
    <property type="match status" value="1"/>
</dbReference>
<evidence type="ECO:0000256" key="4">
    <source>
        <dbReference type="ARBA" id="ARBA00022989"/>
    </source>
</evidence>
<dbReference type="GeneID" id="13882288"/>
<feature type="transmembrane region" description="Helical" evidence="6">
    <location>
        <begin position="54"/>
        <end position="75"/>
    </location>
</feature>
<evidence type="ECO:0000256" key="3">
    <source>
        <dbReference type="ARBA" id="ARBA00022692"/>
    </source>
</evidence>
<protein>
    <submittedName>
        <fullName evidence="7">Uncharacterized protein</fullName>
    </submittedName>
</protein>
<dbReference type="InterPro" id="IPR007248">
    <property type="entry name" value="Mpv17_PMP22"/>
</dbReference>
<reference evidence="7 8" key="1">
    <citation type="journal article" date="2011" name="Proc. Natl. Acad. Sci. U.S.A.">
        <title>Evolutionary erosion of yeast sex chromosomes by mating-type switching accidents.</title>
        <authorList>
            <person name="Gordon J.L."/>
            <person name="Armisen D."/>
            <person name="Proux-Wera E."/>
            <person name="Oheigeartaigh S.S."/>
            <person name="Byrne K.P."/>
            <person name="Wolfe K.H."/>
        </authorList>
    </citation>
    <scope>NUCLEOTIDE SEQUENCE [LARGE SCALE GENOMIC DNA]</scope>
    <source>
        <strain evidence="8">ATCC 22294 / BCRC 22015 / CBS 2517 / CECT 1963 / NBRC 1671 / NRRL Y-8276</strain>
    </source>
</reference>
<evidence type="ECO:0000256" key="1">
    <source>
        <dbReference type="ARBA" id="ARBA00004141"/>
    </source>
</evidence>
<dbReference type="FunCoup" id="H2ANB6">
    <property type="interactions" value="39"/>
</dbReference>
<dbReference type="EMBL" id="HE650821">
    <property type="protein sequence ID" value="CCF55866.1"/>
    <property type="molecule type" value="Genomic_DNA"/>
</dbReference>
<name>H2ANB6_KAZAF</name>
<gene>
    <name evidence="7" type="primary">KAFR0A04310</name>
    <name evidence="7" type="ORF">KAFR_0A04310</name>
</gene>
<evidence type="ECO:0000313" key="7">
    <source>
        <dbReference type="EMBL" id="CCF55866.1"/>
    </source>
</evidence>
<evidence type="ECO:0000256" key="2">
    <source>
        <dbReference type="ARBA" id="ARBA00006824"/>
    </source>
</evidence>
<organism evidence="7 8">
    <name type="scientific">Kazachstania africana (strain ATCC 22294 / BCRC 22015 / CBS 2517 / CECT 1963 / NBRC 1671 / NRRL Y-8276)</name>
    <name type="common">Yeast</name>
    <name type="synonym">Kluyveromyces africanus</name>
    <dbReference type="NCBI Taxonomy" id="1071382"/>
    <lineage>
        <taxon>Eukaryota</taxon>
        <taxon>Fungi</taxon>
        <taxon>Dikarya</taxon>
        <taxon>Ascomycota</taxon>
        <taxon>Saccharomycotina</taxon>
        <taxon>Saccharomycetes</taxon>
        <taxon>Saccharomycetales</taxon>
        <taxon>Saccharomycetaceae</taxon>
        <taxon>Kazachstania</taxon>
    </lineage>
</organism>
<feature type="transmembrane region" description="Helical" evidence="6">
    <location>
        <begin position="236"/>
        <end position="254"/>
    </location>
</feature>
<dbReference type="GO" id="GO:0005739">
    <property type="term" value="C:mitochondrion"/>
    <property type="evidence" value="ECO:0007669"/>
    <property type="project" value="TreeGrafter"/>
</dbReference>
<comment type="subcellular location">
    <subcellularLocation>
        <location evidence="1">Membrane</location>
        <topology evidence="1">Multi-pass membrane protein</topology>
    </subcellularLocation>
</comment>
<sequence length="321" mass="37830">MPLQLFGRDQIVVHYDSSNEDIESHDDSSPSLSRTVVLQYKLLHFAEDITQFKLYNVTIVHWTLFLLWLWLLWSLTNVYNDLYQRSAHFASMCTNVILFGLSDIIAQSITCYFSSSIDPIPQIIDSTANEFMHQWRHNASPSQNNEDTGYESDNYSVFNDYGLSAISSNVSDFEFNTEYSKLRDTSIFNFWRWVCFMFWGLFISNFQVPWYKILNYFYTEDPTVIQVLERVLSDQLLYSPLFLYFFFTYSNFIMERGDSETYRIKIERLYISTLGCNLLVWPLAQFINFLIIPKHFQVPFSSSVGVLWNCFLSMRNASNSI</sequence>
<dbReference type="STRING" id="1071382.H2ANB6"/>
<dbReference type="InParanoid" id="H2ANB6"/>
<feature type="transmembrane region" description="Helical" evidence="6">
    <location>
        <begin position="190"/>
        <end position="208"/>
    </location>
</feature>
<dbReference type="KEGG" id="kaf:KAFR_0A04310"/>
<dbReference type="PANTHER" id="PTHR11266:SF50">
    <property type="entry name" value="VACUOLAR MEMBRANE PROTEIN YOR292C"/>
    <property type="match status" value="1"/>
</dbReference>
<proteinExistence type="inferred from homology"/>
<dbReference type="GO" id="GO:0016020">
    <property type="term" value="C:membrane"/>
    <property type="evidence" value="ECO:0007669"/>
    <property type="project" value="UniProtKB-SubCell"/>
</dbReference>
<dbReference type="HOGENOM" id="CLU_049109_8_0_1"/>
<dbReference type="Proteomes" id="UP000005220">
    <property type="component" value="Chromosome 1"/>
</dbReference>
<dbReference type="Pfam" id="PF04117">
    <property type="entry name" value="Mpv17_PMP22"/>
    <property type="match status" value="1"/>
</dbReference>
<accession>H2ANB6</accession>
<keyword evidence="4 6" id="KW-1133">Transmembrane helix</keyword>
<comment type="similarity">
    <text evidence="2 6">Belongs to the peroxisomal membrane protein PXMP2/4 family.</text>
</comment>